<accession>A0A830ESK9</accession>
<keyword evidence="1" id="KW-0472">Membrane</keyword>
<evidence type="ECO:0000313" key="2">
    <source>
        <dbReference type="EMBL" id="GGL26100.1"/>
    </source>
</evidence>
<dbReference type="Proteomes" id="UP000628840">
    <property type="component" value="Unassembled WGS sequence"/>
</dbReference>
<evidence type="ECO:0000256" key="1">
    <source>
        <dbReference type="SAM" id="Phobius"/>
    </source>
</evidence>
<feature type="transmembrane region" description="Helical" evidence="1">
    <location>
        <begin position="82"/>
        <end position="103"/>
    </location>
</feature>
<dbReference type="AlphaFoldDB" id="A0A830ESK9"/>
<keyword evidence="1" id="KW-1133">Transmembrane helix</keyword>
<feature type="transmembrane region" description="Helical" evidence="1">
    <location>
        <begin position="115"/>
        <end position="132"/>
    </location>
</feature>
<proteinExistence type="predicted"/>
<keyword evidence="1" id="KW-0812">Transmembrane</keyword>
<feature type="transmembrane region" description="Helical" evidence="1">
    <location>
        <begin position="6"/>
        <end position="26"/>
    </location>
</feature>
<evidence type="ECO:0000313" key="3">
    <source>
        <dbReference type="Proteomes" id="UP000628840"/>
    </source>
</evidence>
<sequence length="137" mass="14237">MPSMVVWAALGVLATFVAASFVWDYLREDRELEDAATRTGERAQRTVKGAAKGSRLAVVGLAGLGASVAAEMLQFAGELNAVLGGAPVLIGHLIFGMATFAGLKGLIPFDVETMGFVFIFVTAIALILRYGSAGEGS</sequence>
<reference evidence="2 3" key="1">
    <citation type="journal article" date="2019" name="Int. J. Syst. Evol. Microbiol.">
        <title>The Global Catalogue of Microorganisms (GCM) 10K type strain sequencing project: providing services to taxonomists for standard genome sequencing and annotation.</title>
        <authorList>
            <consortium name="The Broad Institute Genomics Platform"/>
            <consortium name="The Broad Institute Genome Sequencing Center for Infectious Disease"/>
            <person name="Wu L."/>
            <person name="Ma J."/>
        </authorList>
    </citation>
    <scope>NUCLEOTIDE SEQUENCE [LARGE SCALE GENOMIC DNA]</scope>
    <source>
        <strain evidence="2 3">JCM 19585</strain>
    </source>
</reference>
<keyword evidence="3" id="KW-1185">Reference proteome</keyword>
<dbReference type="RefSeq" id="WP_188878993.1">
    <property type="nucleotide sequence ID" value="NZ_BMPF01000001.1"/>
</dbReference>
<gene>
    <name evidence="2" type="ORF">GCM10009037_07150</name>
</gene>
<dbReference type="EMBL" id="BMPF01000001">
    <property type="protein sequence ID" value="GGL26100.1"/>
    <property type="molecule type" value="Genomic_DNA"/>
</dbReference>
<organism evidence="2 3">
    <name type="scientific">Halarchaeum grantii</name>
    <dbReference type="NCBI Taxonomy" id="1193105"/>
    <lineage>
        <taxon>Archaea</taxon>
        <taxon>Methanobacteriati</taxon>
        <taxon>Methanobacteriota</taxon>
        <taxon>Stenosarchaea group</taxon>
        <taxon>Halobacteria</taxon>
        <taxon>Halobacteriales</taxon>
        <taxon>Halobacteriaceae</taxon>
    </lineage>
</organism>
<comment type="caution">
    <text evidence="2">The sequence shown here is derived from an EMBL/GenBank/DDBJ whole genome shotgun (WGS) entry which is preliminary data.</text>
</comment>
<protein>
    <submittedName>
        <fullName evidence="2">Uncharacterized protein</fullName>
    </submittedName>
</protein>
<name>A0A830ESK9_9EURY</name>